<sequence length="209" mass="22321">MGSTLTYPLTVTCGTLVVIAAWVPYADLDQLSALVVVALAVLVYTGYQVGFAFGLVPTGLSVPGTPRGRRVRQQHRLVSRSWLEIGDEDRVVWLPVFYDPALVTLTPTELEISGSTVRAGDVRCYPAGRVRTTEPPGKLIDNPSRPAAPPTFGTARRLLLDLQPAIAAPFAGLLWVYVMNGGLPAFVAATIVAAATFTWLCAIRGSDPS</sequence>
<evidence type="ECO:0008006" key="4">
    <source>
        <dbReference type="Google" id="ProtNLM"/>
    </source>
</evidence>
<keyword evidence="1" id="KW-1133">Transmembrane helix</keyword>
<evidence type="ECO:0000313" key="3">
    <source>
        <dbReference type="Proteomes" id="UP001595844"/>
    </source>
</evidence>
<name>A0ABV8VM29_9NOCA</name>
<keyword evidence="1" id="KW-0812">Transmembrane</keyword>
<feature type="transmembrane region" description="Helical" evidence="1">
    <location>
        <begin position="31"/>
        <end position="60"/>
    </location>
</feature>
<keyword evidence="1" id="KW-0472">Membrane</keyword>
<feature type="transmembrane region" description="Helical" evidence="1">
    <location>
        <begin position="7"/>
        <end position="25"/>
    </location>
</feature>
<feature type="transmembrane region" description="Helical" evidence="1">
    <location>
        <begin position="183"/>
        <end position="203"/>
    </location>
</feature>
<accession>A0ABV8VM29</accession>
<comment type="caution">
    <text evidence="2">The sequence shown here is derived from an EMBL/GenBank/DDBJ whole genome shotgun (WGS) entry which is preliminary data.</text>
</comment>
<evidence type="ECO:0000256" key="1">
    <source>
        <dbReference type="SAM" id="Phobius"/>
    </source>
</evidence>
<dbReference type="RefSeq" id="WP_378565695.1">
    <property type="nucleotide sequence ID" value="NZ_JBHSDL010000025.1"/>
</dbReference>
<proteinExistence type="predicted"/>
<evidence type="ECO:0000313" key="2">
    <source>
        <dbReference type="EMBL" id="MFC4376624.1"/>
    </source>
</evidence>
<organism evidence="2 3">
    <name type="scientific">Nocardia halotolerans</name>
    <dbReference type="NCBI Taxonomy" id="1755878"/>
    <lineage>
        <taxon>Bacteria</taxon>
        <taxon>Bacillati</taxon>
        <taxon>Actinomycetota</taxon>
        <taxon>Actinomycetes</taxon>
        <taxon>Mycobacteriales</taxon>
        <taxon>Nocardiaceae</taxon>
        <taxon>Nocardia</taxon>
    </lineage>
</organism>
<dbReference type="Proteomes" id="UP001595844">
    <property type="component" value="Unassembled WGS sequence"/>
</dbReference>
<dbReference type="EMBL" id="JBHSDL010000025">
    <property type="protein sequence ID" value="MFC4376624.1"/>
    <property type="molecule type" value="Genomic_DNA"/>
</dbReference>
<protein>
    <recommendedName>
        <fullName evidence="4">PH domain-containing protein</fullName>
    </recommendedName>
</protein>
<reference evidence="3" key="1">
    <citation type="journal article" date="2019" name="Int. J. Syst. Evol. Microbiol.">
        <title>The Global Catalogue of Microorganisms (GCM) 10K type strain sequencing project: providing services to taxonomists for standard genome sequencing and annotation.</title>
        <authorList>
            <consortium name="The Broad Institute Genomics Platform"/>
            <consortium name="The Broad Institute Genome Sequencing Center for Infectious Disease"/>
            <person name="Wu L."/>
            <person name="Ma J."/>
        </authorList>
    </citation>
    <scope>NUCLEOTIDE SEQUENCE [LARGE SCALE GENOMIC DNA]</scope>
    <source>
        <strain evidence="3">IBRC-M 10490</strain>
    </source>
</reference>
<gene>
    <name evidence="2" type="ORF">ACFO5K_21240</name>
</gene>
<keyword evidence="3" id="KW-1185">Reference proteome</keyword>